<dbReference type="GO" id="GO:0009279">
    <property type="term" value="C:cell outer membrane"/>
    <property type="evidence" value="ECO:0007669"/>
    <property type="project" value="UniProtKB-SubCell"/>
</dbReference>
<dbReference type="Proteomes" id="UP000545507">
    <property type="component" value="Unassembled WGS sequence"/>
</dbReference>
<dbReference type="AlphaFoldDB" id="A0A7Y8GUN3"/>
<dbReference type="InterPro" id="IPR011047">
    <property type="entry name" value="Quinoprotein_ADH-like_sf"/>
</dbReference>
<accession>A0A7Y8GUN3</accession>
<organism evidence="6 7">
    <name type="scientific">Hydrogenophaga aromaticivorans</name>
    <dbReference type="NCBI Taxonomy" id="2610898"/>
    <lineage>
        <taxon>Bacteria</taxon>
        <taxon>Pseudomonadati</taxon>
        <taxon>Pseudomonadota</taxon>
        <taxon>Betaproteobacteria</taxon>
        <taxon>Burkholderiales</taxon>
        <taxon>Comamonadaceae</taxon>
        <taxon>Hydrogenophaga</taxon>
    </lineage>
</organism>
<comment type="subunit">
    <text evidence="4">Part of the Bam complex.</text>
</comment>
<keyword evidence="7" id="KW-1185">Reference proteome</keyword>
<dbReference type="PANTHER" id="PTHR34512">
    <property type="entry name" value="CELL SURFACE PROTEIN"/>
    <property type="match status" value="1"/>
</dbReference>
<evidence type="ECO:0000259" key="5">
    <source>
        <dbReference type="Pfam" id="PF13360"/>
    </source>
</evidence>
<comment type="function">
    <text evidence="4">Part of the outer membrane protein assembly complex, which is involved in assembly and insertion of beta-barrel proteins into the outer membrane.</text>
</comment>
<name>A0A7Y8GUN3_9BURK</name>
<comment type="caution">
    <text evidence="6">The sequence shown here is derived from an EMBL/GenBank/DDBJ whole genome shotgun (WGS) entry which is preliminary data.</text>
</comment>
<dbReference type="InterPro" id="IPR015943">
    <property type="entry name" value="WD40/YVTN_repeat-like_dom_sf"/>
</dbReference>
<dbReference type="Gene3D" id="2.130.10.10">
    <property type="entry name" value="YVTN repeat-like/Quinoprotein amine dehydrogenase"/>
    <property type="match status" value="1"/>
</dbReference>
<evidence type="ECO:0000256" key="1">
    <source>
        <dbReference type="ARBA" id="ARBA00022729"/>
    </source>
</evidence>
<keyword evidence="1 4" id="KW-0732">Signal</keyword>
<evidence type="ECO:0000313" key="6">
    <source>
        <dbReference type="EMBL" id="NWF45190.1"/>
    </source>
</evidence>
<evidence type="ECO:0000313" key="7">
    <source>
        <dbReference type="Proteomes" id="UP000545507"/>
    </source>
</evidence>
<dbReference type="SMART" id="SM00564">
    <property type="entry name" value="PQQ"/>
    <property type="match status" value="5"/>
</dbReference>
<gene>
    <name evidence="4 6" type="primary">bamB</name>
    <name evidence="6" type="ORF">F3K02_07980</name>
</gene>
<dbReference type="Pfam" id="PF13360">
    <property type="entry name" value="PQQ_2"/>
    <property type="match status" value="1"/>
</dbReference>
<protein>
    <recommendedName>
        <fullName evidence="4">Outer membrane protein assembly factor BamB</fullName>
    </recommendedName>
</protein>
<dbReference type="GO" id="GO:0051205">
    <property type="term" value="P:protein insertion into membrane"/>
    <property type="evidence" value="ECO:0007669"/>
    <property type="project" value="UniProtKB-UniRule"/>
</dbReference>
<dbReference type="EMBL" id="VYGV01000006">
    <property type="protein sequence ID" value="NWF45190.1"/>
    <property type="molecule type" value="Genomic_DNA"/>
</dbReference>
<dbReference type="GO" id="GO:0043165">
    <property type="term" value="P:Gram-negative-bacterium-type cell outer membrane assembly"/>
    <property type="evidence" value="ECO:0007669"/>
    <property type="project" value="UniProtKB-UniRule"/>
</dbReference>
<evidence type="ECO:0000256" key="3">
    <source>
        <dbReference type="ARBA" id="ARBA00023237"/>
    </source>
</evidence>
<evidence type="ECO:0000256" key="4">
    <source>
        <dbReference type="HAMAP-Rule" id="MF_00923"/>
    </source>
</evidence>
<dbReference type="InterPro" id="IPR018391">
    <property type="entry name" value="PQQ_b-propeller_rpt"/>
</dbReference>
<dbReference type="NCBIfam" id="TIGR03300">
    <property type="entry name" value="assembly_YfgL"/>
    <property type="match status" value="1"/>
</dbReference>
<dbReference type="PANTHER" id="PTHR34512:SF30">
    <property type="entry name" value="OUTER MEMBRANE PROTEIN ASSEMBLY FACTOR BAMB"/>
    <property type="match status" value="1"/>
</dbReference>
<keyword evidence="2 4" id="KW-0472">Membrane</keyword>
<dbReference type="RefSeq" id="WP_177135424.1">
    <property type="nucleotide sequence ID" value="NZ_JAGPWB010000030.1"/>
</dbReference>
<reference evidence="6 7" key="1">
    <citation type="submission" date="2019-09" db="EMBL/GenBank/DDBJ databases">
        <title>Hydrogenophaga aromatica sp. nov., isolated from a para-xylene-degrading enrichment culture.</title>
        <authorList>
            <person name="Tancsics A."/>
            <person name="Banerjee S."/>
        </authorList>
    </citation>
    <scope>NUCLEOTIDE SEQUENCE [LARGE SCALE GENOMIC DNA]</scope>
    <source>
        <strain evidence="6 7">D2P1</strain>
    </source>
</reference>
<dbReference type="InterPro" id="IPR002372">
    <property type="entry name" value="PQQ_rpt_dom"/>
</dbReference>
<proteinExistence type="inferred from homology"/>
<comment type="subcellular location">
    <subcellularLocation>
        <location evidence="4">Cell outer membrane</location>
    </subcellularLocation>
</comment>
<keyword evidence="3 4" id="KW-0998">Cell outer membrane</keyword>
<sequence>MPQGNGFSLQLASRGRLLLSGLGLAAAIGLSACSSPAKFEPAPLAPPAALLGANLAWSTQVGTSGTSLTPLATAGRVFVAGASGTVAALDADTGKDVWRLDLRTGISAGVGSDGQTAAVITQTNDLVAIADGRELWRVRLPARAFTAPLVAGQRVFVLTADRSVTAFDGRTGARLWSQARPGEPLVLGQSGVLLAVGNTLVAGLSARLTGLDPLNGTIRWEALVASARGTNEVERLVDLVGTVSRQGDSVCARAFGAAVGCVDTSRGAVVWSKPARGSTGVHGDDRMVFGTESDGRVVAWQRASGERSWEIERLKYRELTSPLAVGRVVAIGDSKGLVHLLSREDGSEMNRLTTDGSPIVGAPVLAGQTLVVQTRNGGVYGWRPQ</sequence>
<evidence type="ECO:0000256" key="2">
    <source>
        <dbReference type="ARBA" id="ARBA00023136"/>
    </source>
</evidence>
<comment type="similarity">
    <text evidence="4">Belongs to the BamB family.</text>
</comment>
<feature type="domain" description="Pyrrolo-quinoline quinone repeat" evidence="5">
    <location>
        <begin position="83"/>
        <end position="310"/>
    </location>
</feature>
<dbReference type="HAMAP" id="MF_00923">
    <property type="entry name" value="OM_assembly_BamB"/>
    <property type="match status" value="1"/>
</dbReference>
<dbReference type="InterPro" id="IPR017687">
    <property type="entry name" value="BamB"/>
</dbReference>
<dbReference type="SUPFAM" id="SSF50998">
    <property type="entry name" value="Quinoprotein alcohol dehydrogenase-like"/>
    <property type="match status" value="1"/>
</dbReference>